<dbReference type="Proteomes" id="UP000184038">
    <property type="component" value="Unassembled WGS sequence"/>
</dbReference>
<proteinExistence type="predicted"/>
<evidence type="ECO:0000256" key="1">
    <source>
        <dbReference type="SAM" id="Coils"/>
    </source>
</evidence>
<accession>A0A1M7ELE7</accession>
<dbReference type="InterPro" id="IPR038765">
    <property type="entry name" value="Papain-like_cys_pep_sf"/>
</dbReference>
<name>A0A1M7ELE7_9FIRM</name>
<dbReference type="AlphaFoldDB" id="A0A1M7ELE7"/>
<gene>
    <name evidence="2" type="ORF">SAMN02746066_00050</name>
</gene>
<keyword evidence="1" id="KW-0175">Coiled coil</keyword>
<protein>
    <submittedName>
        <fullName evidence="2">Uncharacterized protein</fullName>
    </submittedName>
</protein>
<dbReference type="Gene3D" id="3.90.1720.10">
    <property type="entry name" value="endopeptidase domain like (from Nostoc punctiforme)"/>
    <property type="match status" value="1"/>
</dbReference>
<organism evidence="2 3">
    <name type="scientific">Anaerosporobacter mobilis DSM 15930</name>
    <dbReference type="NCBI Taxonomy" id="1120996"/>
    <lineage>
        <taxon>Bacteria</taxon>
        <taxon>Bacillati</taxon>
        <taxon>Bacillota</taxon>
        <taxon>Clostridia</taxon>
        <taxon>Lachnospirales</taxon>
        <taxon>Lachnospiraceae</taxon>
        <taxon>Anaerosporobacter</taxon>
    </lineage>
</organism>
<feature type="coiled-coil region" evidence="1">
    <location>
        <begin position="220"/>
        <end position="247"/>
    </location>
</feature>
<dbReference type="STRING" id="1120996.SAMN02746066_00050"/>
<dbReference type="SUPFAM" id="SSF54001">
    <property type="entry name" value="Cysteine proteinases"/>
    <property type="match status" value="1"/>
</dbReference>
<evidence type="ECO:0000313" key="2">
    <source>
        <dbReference type="EMBL" id="SHL92494.1"/>
    </source>
</evidence>
<evidence type="ECO:0000313" key="3">
    <source>
        <dbReference type="Proteomes" id="UP000184038"/>
    </source>
</evidence>
<reference evidence="2 3" key="1">
    <citation type="submission" date="2016-11" db="EMBL/GenBank/DDBJ databases">
        <authorList>
            <person name="Jaros S."/>
            <person name="Januszkiewicz K."/>
            <person name="Wedrychowicz H."/>
        </authorList>
    </citation>
    <scope>NUCLEOTIDE SEQUENCE [LARGE SCALE GENOMIC DNA]</scope>
    <source>
        <strain evidence="2 3">DSM 15930</strain>
    </source>
</reference>
<sequence length="333" mass="38421">MKLNTVKVSDLKKGDIVLLECEEGDIISRAIALLTKSKVTHATVSRGIMEGLDFNGVGYIAEETPKYATYSTLLDRTERVAYVMRLIPEEKDMQPVMDIVDRYVEAKWPYASLAQPFLAMYFLVKDISDTFHLCQIGTKLMKLAMGTMIELFNQLLHDGKNPMMCSQFAYHCYKEAGTQYEIHMKGERNPSLLTQVVKEIHERYQEFEEDLKADSLQFSSDNMKGNVADTEEILEELCKELQKSEDLQTDHITQENEVYELSHDFIVQVIHFCKLFNKVFVPKEEQIATSKADDSWLEQFSLMQEYFIAPEDLLHNTKNLTCLGTLDYEGYHI</sequence>
<dbReference type="EMBL" id="FRCP01000005">
    <property type="protein sequence ID" value="SHL92494.1"/>
    <property type="molecule type" value="Genomic_DNA"/>
</dbReference>
<keyword evidence="3" id="KW-1185">Reference proteome</keyword>